<comment type="caution">
    <text evidence="1">The sequence shown here is derived from an EMBL/GenBank/DDBJ whole genome shotgun (WGS) entry which is preliminary data.</text>
</comment>
<dbReference type="GeneID" id="81371400"/>
<dbReference type="OrthoDB" id="2120038at2759"/>
<reference evidence="1" key="2">
    <citation type="journal article" date="2023" name="IMA Fungus">
        <title>Comparative genomic study of the Penicillium genus elucidates a diverse pangenome and 15 lateral gene transfer events.</title>
        <authorList>
            <person name="Petersen C."/>
            <person name="Sorensen T."/>
            <person name="Nielsen M.R."/>
            <person name="Sondergaard T.E."/>
            <person name="Sorensen J.L."/>
            <person name="Fitzpatrick D.A."/>
            <person name="Frisvad J.C."/>
            <person name="Nielsen K.L."/>
        </authorList>
    </citation>
    <scope>NUCLEOTIDE SEQUENCE</scope>
    <source>
        <strain evidence="1">IBT 29677</strain>
    </source>
</reference>
<accession>A0A9W9VZL0</accession>
<dbReference type="EMBL" id="JAPZBU010000008">
    <property type="protein sequence ID" value="KAJ5392293.1"/>
    <property type="molecule type" value="Genomic_DNA"/>
</dbReference>
<dbReference type="GO" id="GO:0005739">
    <property type="term" value="C:mitochondrion"/>
    <property type="evidence" value="ECO:0007669"/>
    <property type="project" value="InterPro"/>
</dbReference>
<reference evidence="1" key="1">
    <citation type="submission" date="2022-12" db="EMBL/GenBank/DDBJ databases">
        <authorList>
            <person name="Petersen C."/>
        </authorList>
    </citation>
    <scope>NUCLEOTIDE SEQUENCE</scope>
    <source>
        <strain evidence="1">IBT 29677</strain>
    </source>
</reference>
<sequence>MSRRYGTAVPHPVPVECSARDLQTRDLVGTQPHPIIAAERVITNPTFLNYPPTAMFAARSCAASTRQVLRTQAPRRFGSSHAHAEPVNEGLGRSFYVTAGSIVSAYLIYRFTKAQQESGSESFISDLIAKWTPSQEVFEQRNAIRTAVMEKAAEDRHLLQSEGPREFVPLRQNDLFNVAPIINLAPGSQADLSKVIAHYERENQETEKARVARTQV</sequence>
<dbReference type="PANTHER" id="PTHR42100:SF1">
    <property type="entry name" value="OXIDOREDUCTASE 178 KDA SUBUNIT, PUTATIVE (AFU_ORTHOLOGUE AFUA_8G04320)-RELATED"/>
    <property type="match status" value="1"/>
</dbReference>
<dbReference type="PANTHER" id="PTHR42100">
    <property type="entry name" value="OXIDOREDUCTASE 178 KDA SUBUNIT, PUTATIVE (AFU_ORTHOLOGUE AFUA_8G04320)-RELATED"/>
    <property type="match status" value="1"/>
</dbReference>
<gene>
    <name evidence="1" type="ORF">N7509_007783</name>
</gene>
<organism evidence="1 2">
    <name type="scientific">Penicillium cosmopolitanum</name>
    <dbReference type="NCBI Taxonomy" id="1131564"/>
    <lineage>
        <taxon>Eukaryota</taxon>
        <taxon>Fungi</taxon>
        <taxon>Dikarya</taxon>
        <taxon>Ascomycota</taxon>
        <taxon>Pezizomycotina</taxon>
        <taxon>Eurotiomycetes</taxon>
        <taxon>Eurotiomycetidae</taxon>
        <taxon>Eurotiales</taxon>
        <taxon>Aspergillaceae</taxon>
        <taxon>Penicillium</taxon>
    </lineage>
</organism>
<proteinExistence type="predicted"/>
<evidence type="ECO:0000313" key="2">
    <source>
        <dbReference type="Proteomes" id="UP001147747"/>
    </source>
</evidence>
<protein>
    <submittedName>
        <fullName evidence="1">Uncharacterized protein</fullName>
    </submittedName>
</protein>
<evidence type="ECO:0000313" key="1">
    <source>
        <dbReference type="EMBL" id="KAJ5392293.1"/>
    </source>
</evidence>
<dbReference type="RefSeq" id="XP_056487971.1">
    <property type="nucleotide sequence ID" value="XM_056632420.1"/>
</dbReference>
<dbReference type="Proteomes" id="UP001147747">
    <property type="component" value="Unassembled WGS sequence"/>
</dbReference>
<keyword evidence="2" id="KW-1185">Reference proteome</keyword>
<dbReference type="InterPro" id="IPR034444">
    <property type="entry name" value="Nuo17.8"/>
</dbReference>
<dbReference type="AlphaFoldDB" id="A0A9W9VZL0"/>
<name>A0A9W9VZL0_9EURO</name>